<keyword evidence="3" id="KW-1185">Reference proteome</keyword>
<proteinExistence type="predicted"/>
<name>A0A848L981_9BACT</name>
<dbReference type="EMBL" id="JABBJJ010000032">
    <property type="protein sequence ID" value="NMO15134.1"/>
    <property type="molecule type" value="Genomic_DNA"/>
</dbReference>
<keyword evidence="1" id="KW-1133">Transmembrane helix</keyword>
<keyword evidence="1" id="KW-0472">Membrane</keyword>
<protein>
    <submittedName>
        <fullName evidence="2">Uncharacterized protein</fullName>
    </submittedName>
</protein>
<evidence type="ECO:0000256" key="1">
    <source>
        <dbReference type="SAM" id="Phobius"/>
    </source>
</evidence>
<comment type="caution">
    <text evidence="2">The sequence shown here is derived from an EMBL/GenBank/DDBJ whole genome shotgun (WGS) entry which is preliminary data.</text>
</comment>
<dbReference type="AlphaFoldDB" id="A0A848L981"/>
<keyword evidence="1" id="KW-0812">Transmembrane</keyword>
<feature type="transmembrane region" description="Helical" evidence="1">
    <location>
        <begin position="50"/>
        <end position="76"/>
    </location>
</feature>
<reference evidence="2 3" key="1">
    <citation type="submission" date="2020-04" db="EMBL/GenBank/DDBJ databases">
        <title>Draft genome of Pyxidicoccus fallax type strain.</title>
        <authorList>
            <person name="Whitworth D.E."/>
        </authorList>
    </citation>
    <scope>NUCLEOTIDE SEQUENCE [LARGE SCALE GENOMIC DNA]</scope>
    <source>
        <strain evidence="2 3">DSM 14698</strain>
    </source>
</reference>
<dbReference type="RefSeq" id="WP_169344429.1">
    <property type="nucleotide sequence ID" value="NZ_JABBJJ010000032.1"/>
</dbReference>
<dbReference type="Proteomes" id="UP000518300">
    <property type="component" value="Unassembled WGS sequence"/>
</dbReference>
<organism evidence="2 3">
    <name type="scientific">Pyxidicoccus fallax</name>
    <dbReference type="NCBI Taxonomy" id="394095"/>
    <lineage>
        <taxon>Bacteria</taxon>
        <taxon>Pseudomonadati</taxon>
        <taxon>Myxococcota</taxon>
        <taxon>Myxococcia</taxon>
        <taxon>Myxococcales</taxon>
        <taxon>Cystobacterineae</taxon>
        <taxon>Myxococcaceae</taxon>
        <taxon>Pyxidicoccus</taxon>
    </lineage>
</organism>
<gene>
    <name evidence="2" type="ORF">HG543_09730</name>
</gene>
<evidence type="ECO:0000313" key="2">
    <source>
        <dbReference type="EMBL" id="NMO15134.1"/>
    </source>
</evidence>
<evidence type="ECO:0000313" key="3">
    <source>
        <dbReference type="Proteomes" id="UP000518300"/>
    </source>
</evidence>
<accession>A0A848L981</accession>
<sequence length="85" mass="8996">MKATKRMVTAALVMATAYLVLHLLGGRGYVGMLSGTLAGGPAGMAFGVLYALSWFSTVLLVPILLLAGLAHAALVLNRNRLARWR</sequence>